<reference evidence="6" key="1">
    <citation type="submission" date="2021-01" db="EMBL/GenBank/DDBJ databases">
        <authorList>
            <person name="Eckstrom K.M.E."/>
        </authorList>
    </citation>
    <scope>NUCLEOTIDE SEQUENCE</scope>
    <source>
        <strain evidence="6">UVCC 0001</strain>
    </source>
</reference>
<sequence length="274" mass="29078">MTTGELVQLYIYDLSGGLARAFSPMLLGKQVITIDGVWHTSLVVGGVEYYYGHGINSALPGTTPCGTPVQKIDLGHTQLDKETRDALLVDLSERYTPEAYSLFSNNCNNFTDEFAQLLVGQGIPAHITGLPAEVLETPFGRMLQPALAGLERQLGAMGQQPAVPGQEAAPAAGRAAAQALGAQVAATLARATSEEPVSPRSLERDVGAAIAKTMIAEHHQPEHASGATEKDQVEAEVEEEARRLATDAKHPLPLDEAAAEALRHEADKLSKQGN</sequence>
<comment type="similarity">
    <text evidence="1">Belongs to the DeSI family.</text>
</comment>
<feature type="domain" description="PPPDE" evidence="5">
    <location>
        <begin position="5"/>
        <end position="148"/>
    </location>
</feature>
<feature type="compositionally biased region" description="Basic and acidic residues" evidence="4">
    <location>
        <begin position="261"/>
        <end position="274"/>
    </location>
</feature>
<dbReference type="PANTHER" id="PTHR12378">
    <property type="entry name" value="DESUMOYLATING ISOPEPTIDASE"/>
    <property type="match status" value="1"/>
</dbReference>
<accession>A0AAD9IJJ9</accession>
<feature type="compositionally biased region" description="Basic and acidic residues" evidence="4">
    <location>
        <begin position="219"/>
        <end position="233"/>
    </location>
</feature>
<dbReference type="EMBL" id="JASFZW010000007">
    <property type="protein sequence ID" value="KAK2077347.1"/>
    <property type="molecule type" value="Genomic_DNA"/>
</dbReference>
<dbReference type="GO" id="GO:0008233">
    <property type="term" value="F:peptidase activity"/>
    <property type="evidence" value="ECO:0007669"/>
    <property type="project" value="UniProtKB-KW"/>
</dbReference>
<feature type="compositionally biased region" description="Basic and acidic residues" evidence="4">
    <location>
        <begin position="240"/>
        <end position="253"/>
    </location>
</feature>
<keyword evidence="2" id="KW-0645">Protease</keyword>
<dbReference type="GO" id="GO:0070646">
    <property type="term" value="P:protein modification by small protein removal"/>
    <property type="evidence" value="ECO:0007669"/>
    <property type="project" value="TreeGrafter"/>
</dbReference>
<dbReference type="Gene3D" id="3.90.1720.30">
    <property type="entry name" value="PPPDE domains"/>
    <property type="match status" value="1"/>
</dbReference>
<keyword evidence="7" id="KW-1185">Reference proteome</keyword>
<comment type="caution">
    <text evidence="6">The sequence shown here is derived from an EMBL/GenBank/DDBJ whole genome shotgun (WGS) entry which is preliminary data.</text>
</comment>
<protein>
    <recommendedName>
        <fullName evidence="5">PPPDE domain-containing protein</fullName>
    </recommendedName>
</protein>
<dbReference type="Pfam" id="PF05903">
    <property type="entry name" value="Peptidase_C97"/>
    <property type="match status" value="1"/>
</dbReference>
<dbReference type="Proteomes" id="UP001255856">
    <property type="component" value="Unassembled WGS sequence"/>
</dbReference>
<evidence type="ECO:0000256" key="2">
    <source>
        <dbReference type="ARBA" id="ARBA00022670"/>
    </source>
</evidence>
<evidence type="ECO:0000313" key="7">
    <source>
        <dbReference type="Proteomes" id="UP001255856"/>
    </source>
</evidence>
<feature type="region of interest" description="Disordered" evidence="4">
    <location>
        <begin position="219"/>
        <end position="274"/>
    </location>
</feature>
<dbReference type="GO" id="GO:0006508">
    <property type="term" value="P:proteolysis"/>
    <property type="evidence" value="ECO:0007669"/>
    <property type="project" value="UniProtKB-KW"/>
</dbReference>
<gene>
    <name evidence="6" type="ORF">QBZ16_004981</name>
</gene>
<evidence type="ECO:0000313" key="6">
    <source>
        <dbReference type="EMBL" id="KAK2077347.1"/>
    </source>
</evidence>
<dbReference type="SMART" id="SM01179">
    <property type="entry name" value="DUF862"/>
    <property type="match status" value="1"/>
</dbReference>
<organism evidence="6 7">
    <name type="scientific">Prototheca wickerhamii</name>
    <dbReference type="NCBI Taxonomy" id="3111"/>
    <lineage>
        <taxon>Eukaryota</taxon>
        <taxon>Viridiplantae</taxon>
        <taxon>Chlorophyta</taxon>
        <taxon>core chlorophytes</taxon>
        <taxon>Trebouxiophyceae</taxon>
        <taxon>Chlorellales</taxon>
        <taxon>Chlorellaceae</taxon>
        <taxon>Prototheca</taxon>
    </lineage>
</organism>
<evidence type="ECO:0000256" key="4">
    <source>
        <dbReference type="SAM" id="MobiDB-lite"/>
    </source>
</evidence>
<dbReference type="PANTHER" id="PTHR12378:SF7">
    <property type="entry name" value="DESUMOYLATING ISOPEPTIDASE 1"/>
    <property type="match status" value="1"/>
</dbReference>
<dbReference type="InterPro" id="IPR008580">
    <property type="entry name" value="PPPDE_dom"/>
</dbReference>
<dbReference type="PROSITE" id="PS51858">
    <property type="entry name" value="PPPDE"/>
    <property type="match status" value="1"/>
</dbReference>
<name>A0AAD9IJJ9_PROWI</name>
<evidence type="ECO:0000259" key="5">
    <source>
        <dbReference type="PROSITE" id="PS51858"/>
    </source>
</evidence>
<evidence type="ECO:0000256" key="1">
    <source>
        <dbReference type="ARBA" id="ARBA00008140"/>
    </source>
</evidence>
<evidence type="ECO:0000256" key="3">
    <source>
        <dbReference type="ARBA" id="ARBA00022801"/>
    </source>
</evidence>
<dbReference type="AlphaFoldDB" id="A0AAD9IJJ9"/>
<dbReference type="InterPro" id="IPR042266">
    <property type="entry name" value="PPPDE_sf"/>
</dbReference>
<proteinExistence type="inferred from homology"/>
<keyword evidence="3" id="KW-0378">Hydrolase</keyword>